<accession>A0AAD5DRR1</accession>
<comment type="caution">
    <text evidence="1">The sequence shown here is derived from an EMBL/GenBank/DDBJ whole genome shotgun (WGS) entry which is preliminary data.</text>
</comment>
<dbReference type="Proteomes" id="UP001205105">
    <property type="component" value="Unassembled WGS sequence"/>
</dbReference>
<proteinExistence type="predicted"/>
<dbReference type="AlphaFoldDB" id="A0AAD5DRR1"/>
<organism evidence="1 2">
    <name type="scientific">Chlorella ohadii</name>
    <dbReference type="NCBI Taxonomy" id="2649997"/>
    <lineage>
        <taxon>Eukaryota</taxon>
        <taxon>Viridiplantae</taxon>
        <taxon>Chlorophyta</taxon>
        <taxon>core chlorophytes</taxon>
        <taxon>Trebouxiophyceae</taxon>
        <taxon>Chlorellales</taxon>
        <taxon>Chlorellaceae</taxon>
        <taxon>Chlorella clade</taxon>
        <taxon>Chlorella</taxon>
    </lineage>
</organism>
<sequence length="97" mass="10395">MDGRSPDASSHVRHKYDSVRMYWVPHFGGACYSPNVLLSGGVTFTASFTLPDGTPLGGEMAPWTGSNAPTVHIVGNLVPEDNVNGLCSSKRHQALHM</sequence>
<keyword evidence="2" id="KW-1185">Reference proteome</keyword>
<protein>
    <submittedName>
        <fullName evidence="1">Uncharacterized protein</fullName>
    </submittedName>
</protein>
<name>A0AAD5DRR1_9CHLO</name>
<dbReference type="EMBL" id="JADXDR010000068">
    <property type="protein sequence ID" value="KAI7841081.1"/>
    <property type="molecule type" value="Genomic_DNA"/>
</dbReference>
<reference evidence="1" key="1">
    <citation type="submission" date="2020-11" db="EMBL/GenBank/DDBJ databases">
        <title>Chlorella ohadii genome sequencing and assembly.</title>
        <authorList>
            <person name="Murik O."/>
            <person name="Treves H."/>
            <person name="Kedem I."/>
            <person name="Shotland Y."/>
            <person name="Kaplan A."/>
        </authorList>
    </citation>
    <scope>NUCLEOTIDE SEQUENCE</scope>
    <source>
        <strain evidence="1">1</strain>
    </source>
</reference>
<evidence type="ECO:0000313" key="2">
    <source>
        <dbReference type="Proteomes" id="UP001205105"/>
    </source>
</evidence>
<evidence type="ECO:0000313" key="1">
    <source>
        <dbReference type="EMBL" id="KAI7841081.1"/>
    </source>
</evidence>
<dbReference type="PROSITE" id="PS51257">
    <property type="entry name" value="PROKAR_LIPOPROTEIN"/>
    <property type="match status" value="1"/>
</dbReference>
<gene>
    <name evidence="1" type="ORF">COHA_005308</name>
</gene>